<dbReference type="EMBL" id="CBXI010000003">
    <property type="protein sequence ID" value="CDL90086.1"/>
    <property type="molecule type" value="Genomic_DNA"/>
</dbReference>
<name>W6N211_CLOTY</name>
<organism evidence="1 2">
    <name type="scientific">Clostridium tyrobutyricum DIVETGP</name>
    <dbReference type="NCBI Taxonomy" id="1408889"/>
    <lineage>
        <taxon>Bacteria</taxon>
        <taxon>Bacillati</taxon>
        <taxon>Bacillota</taxon>
        <taxon>Clostridia</taxon>
        <taxon>Eubacteriales</taxon>
        <taxon>Clostridiaceae</taxon>
        <taxon>Clostridium</taxon>
    </lineage>
</organism>
<gene>
    <name evidence="1" type="ORF">CTDIVETGP_0156</name>
</gene>
<dbReference type="RefSeq" id="WP_017894716.1">
    <property type="nucleotide sequence ID" value="NZ_CBXI010000003.1"/>
</dbReference>
<evidence type="ECO:0000313" key="1">
    <source>
        <dbReference type="EMBL" id="CDL90086.1"/>
    </source>
</evidence>
<accession>W6N211</accession>
<sequence length="93" mass="10836">MDSKLATCKIITDLKNFNILIDFFIENIPSEIEKYNYIKIVSSFITNNILSFDIIYSCSDKIIKSIFENVFKNIVKRIICDSPEFTIEIQNIS</sequence>
<keyword evidence="2" id="KW-1185">Reference proteome</keyword>
<protein>
    <submittedName>
        <fullName evidence="1">Uncharacterized protein</fullName>
    </submittedName>
</protein>
<comment type="caution">
    <text evidence="1">The sequence shown here is derived from an EMBL/GenBank/DDBJ whole genome shotgun (WGS) entry which is preliminary data.</text>
</comment>
<reference evidence="1 2" key="1">
    <citation type="journal article" date="2015" name="Genome Announc.">
        <title>Draft Genome Sequence of Clostridium tyrobutyricum Strain DIVETGP, Isolated from Cow's Milk for Grana Padano Production.</title>
        <authorList>
            <person name="Soggiu A."/>
            <person name="Piras C."/>
            <person name="Gaiarsa S."/>
            <person name="Sassera D."/>
            <person name="Roncada P."/>
            <person name="Bendixen E."/>
            <person name="Brasca M."/>
            <person name="Bonizzi L."/>
        </authorList>
    </citation>
    <scope>NUCLEOTIDE SEQUENCE [LARGE SCALE GENOMIC DNA]</scope>
    <source>
        <strain evidence="1 2">DIVETGP</strain>
    </source>
</reference>
<proteinExistence type="predicted"/>
<dbReference type="GeneID" id="29418164"/>
<dbReference type="AlphaFoldDB" id="W6N211"/>
<dbReference type="Proteomes" id="UP000019482">
    <property type="component" value="Unassembled WGS sequence"/>
</dbReference>
<evidence type="ECO:0000313" key="2">
    <source>
        <dbReference type="Proteomes" id="UP000019482"/>
    </source>
</evidence>
<dbReference type="OrthoDB" id="1911047at2"/>